<dbReference type="SMART" id="SM00382">
    <property type="entry name" value="AAA"/>
    <property type="match status" value="2"/>
</dbReference>
<dbReference type="InterPro" id="IPR017871">
    <property type="entry name" value="ABC_transporter-like_CS"/>
</dbReference>
<dbReference type="Proteomes" id="UP000000707">
    <property type="component" value="Unassembled WGS sequence"/>
</dbReference>
<dbReference type="HOGENOM" id="CLU_000604_35_0_1"/>
<dbReference type="OrthoDB" id="245989at2759"/>
<dbReference type="InterPro" id="IPR027417">
    <property type="entry name" value="P-loop_NTPase"/>
</dbReference>
<dbReference type="Gene3D" id="3.40.50.300">
    <property type="entry name" value="P-loop containing nucleotide triphosphate hydrolases"/>
    <property type="match status" value="2"/>
</dbReference>
<dbReference type="GO" id="GO:1990961">
    <property type="term" value="P:xenobiotic detoxification by transmembrane export across the plasma membrane"/>
    <property type="evidence" value="ECO:0007669"/>
    <property type="project" value="InterPro"/>
</dbReference>
<dbReference type="InterPro" id="IPR010929">
    <property type="entry name" value="PDR_CDR_ABC"/>
</dbReference>
<keyword evidence="3 9" id="KW-0812">Transmembrane</keyword>
<dbReference type="FunFam" id="3.40.50.300:FF:000054">
    <property type="entry name" value="ABC multidrug transporter atrF"/>
    <property type="match status" value="1"/>
</dbReference>
<dbReference type="PROSITE" id="PS50893">
    <property type="entry name" value="ABC_TRANSPORTER_2"/>
    <property type="match status" value="2"/>
</dbReference>
<keyword evidence="2" id="KW-0813">Transport</keyword>
<keyword evidence="5" id="KW-0547">Nucleotide-binding</keyword>
<dbReference type="NCBIfam" id="TIGR00956">
    <property type="entry name" value="3a01205"/>
    <property type="match status" value="1"/>
</dbReference>
<feature type="transmembrane region" description="Helical" evidence="9">
    <location>
        <begin position="1163"/>
        <end position="1182"/>
    </location>
</feature>
<evidence type="ECO:0000256" key="5">
    <source>
        <dbReference type="ARBA" id="ARBA00022741"/>
    </source>
</evidence>
<dbReference type="eggNOG" id="KOG0065">
    <property type="taxonomic scope" value="Eukaryota"/>
</dbReference>
<dbReference type="Pfam" id="PF14510">
    <property type="entry name" value="ABC_trans_N"/>
    <property type="match status" value="1"/>
</dbReference>
<feature type="transmembrane region" description="Helical" evidence="9">
    <location>
        <begin position="1284"/>
        <end position="1306"/>
    </location>
</feature>
<dbReference type="SUPFAM" id="SSF52540">
    <property type="entry name" value="P-loop containing nucleoside triphosphate hydrolases"/>
    <property type="match status" value="2"/>
</dbReference>
<dbReference type="GeneID" id="18245461"/>
<dbReference type="InterPro" id="IPR034001">
    <property type="entry name" value="ABCG_PDR_1"/>
</dbReference>
<evidence type="ECO:0000256" key="9">
    <source>
        <dbReference type="SAM" id="Phobius"/>
    </source>
</evidence>
<name>G3AY45_CANTC</name>
<keyword evidence="4" id="KW-0677">Repeat</keyword>
<dbReference type="GO" id="GO:0140359">
    <property type="term" value="F:ABC-type transporter activity"/>
    <property type="evidence" value="ECO:0007669"/>
    <property type="project" value="InterPro"/>
</dbReference>
<dbReference type="InterPro" id="IPR005285">
    <property type="entry name" value="Drug-R_PDR/CDR"/>
</dbReference>
<feature type="transmembrane region" description="Helical" evidence="9">
    <location>
        <begin position="1194"/>
        <end position="1217"/>
    </location>
</feature>
<dbReference type="InterPro" id="IPR029481">
    <property type="entry name" value="ABC_trans_N"/>
</dbReference>
<evidence type="ECO:0000256" key="3">
    <source>
        <dbReference type="ARBA" id="ARBA00022692"/>
    </source>
</evidence>
<protein>
    <recommendedName>
        <fullName evidence="10">ABC transporter domain-containing protein</fullName>
    </recommendedName>
</protein>
<dbReference type="KEGG" id="cten:18245461"/>
<feature type="transmembrane region" description="Helical" evidence="9">
    <location>
        <begin position="529"/>
        <end position="550"/>
    </location>
</feature>
<dbReference type="STRING" id="590646.G3AY45"/>
<dbReference type="CDD" id="cd03233">
    <property type="entry name" value="ABCG_PDR_domain1"/>
    <property type="match status" value="1"/>
</dbReference>
<feature type="transmembrane region" description="Helical" evidence="9">
    <location>
        <begin position="1318"/>
        <end position="1342"/>
    </location>
</feature>
<feature type="transmembrane region" description="Helical" evidence="9">
    <location>
        <begin position="637"/>
        <end position="658"/>
    </location>
</feature>
<dbReference type="GO" id="GO:0016020">
    <property type="term" value="C:membrane"/>
    <property type="evidence" value="ECO:0007669"/>
    <property type="project" value="UniProtKB-SubCell"/>
</dbReference>
<accession>G3AY45</accession>
<organism evidence="12">
    <name type="scientific">Candida tenuis (strain ATCC 10573 / BCRC 21748 / CBS 615 / JCM 9827 / NBRC 10315 / NRRL Y-1498 / VKM Y-70)</name>
    <name type="common">Yeast</name>
    <name type="synonym">Yamadazyma tenuis</name>
    <dbReference type="NCBI Taxonomy" id="590646"/>
    <lineage>
        <taxon>Eukaryota</taxon>
        <taxon>Fungi</taxon>
        <taxon>Dikarya</taxon>
        <taxon>Ascomycota</taxon>
        <taxon>Saccharomycotina</taxon>
        <taxon>Pichiomycetes</taxon>
        <taxon>Debaryomycetaceae</taxon>
        <taxon>Yamadazyma</taxon>
    </lineage>
</organism>
<feature type="transmembrane region" description="Helical" evidence="9">
    <location>
        <begin position="745"/>
        <end position="762"/>
    </location>
</feature>
<dbReference type="CDD" id="cd03232">
    <property type="entry name" value="ABCG_PDR_domain2"/>
    <property type="match status" value="1"/>
</dbReference>
<evidence type="ECO:0000256" key="4">
    <source>
        <dbReference type="ARBA" id="ARBA00022737"/>
    </source>
</evidence>
<dbReference type="InterPro" id="IPR003439">
    <property type="entry name" value="ABC_transporter-like_ATP-bd"/>
</dbReference>
<sequence>MESIHSQKDLTPIYEGFTTGVEAEIQQLARQVSKHSSIATDNSGDLGLTRTLTSLSEVPGVNPFVDDIDPRLDPNSNSFDSKFWVKNLRKLTESDSEYYKPSQVGVAFKDLRCFGVAMDADYQSNFLNGVYKSITQTIQKNTRNHQQGSYDILKPMDGLIRPGELTVVLGRPGAGCSTFLKTVAVQTYGFNVAPESQISYDGISASDMNKHYAGEIVYCAETENHFAHLTVGDTLKFAAIMRTPRNRPLGVSRDQYAQHMADVVLATYGLLHTKNSRVGNDFIRGISGGERKRVSIAEAALSQSKVQCWDNSTRGLDSATALEFVRALQTSARVQKVTPLIAIYQCSQDAYDCFDKVLLLYEGYEIYFGSARAAKQYFLDMGFECPPRQTTADYLTSLTNPHERVTKAGFEGKVPVTPEDFYQYWRRSSTRAQLLTEIDAYLEETSGHRADFDTMHRARQSKASRPGSPYTVSFGMQVKYITQRNYLRFLGDPSITLFMIISHIIMSLVVSSVFYNLPFDTSSFYYRTAVLFFATLFNAFSSMLEIFSLYEARPVVEKHKTYALYHPAADALASIFFELPEKLLSGISFNLIIYFMCNLKREPGAFFFFLLTGFGATLTMSHVFRTLGASTKTLYQAMNPAGLILLILVIYSGFVIPYPNMLGWSRWIKYLNPISYTFEAMIANEFHGREFPCVSFIPSGSGYPSNGTSIACSVVGSELGSSFVNGDVYIDTAFTYRWGHAWRNFGINVGFMLFFLFTYIILCEFNKGARQKGEILLFQRSKLARLKKVVVDEESGSTEKVHDNDVSNSDDSSEEKHIEKHENIFHWRQLNYEITIKKDTRTILTDIDGWVKPGQVTALMGASGAGKTTLLNALSERLTIGKITNGKRMVNGHMLDSSFQRSIGYVQQQDLHLETATVRESLTFSAYLRQPESVSKEEKDRYVDYTIKLLEMEKYADAVVGVTGEGLNVEQRKRLTIGVELVAKPKLLVFLDEPTSGLDSQTAWSICKLIRKLADEGQAILCTIHQPSAILLKEFDRLLFLQAGGQTVYFGDLGDECNTLINYFEKYGASKCPPNANPAEWMLEVVGAAPGSHANQDYYQVWKNSTEYQDVQKELDYMEQELSQLPKDESKESFKSYALPIYKQYWIVTKRVLQQYWRTNSYLYSKFTMVIATSLLNGFSFFKANNTLQGLQNQMFSVFMMLTLFQNLVLQYLPIFVKQRDLYEVRERPSKTFSWFTFILSQITAEVPWAIAAGTVEFFCWYYPVGFYSNAIPTKAVNARSGFMWWLVVLFFVYSSSMAQAVISFMETADNAGNLGMVLFSFCLLFCGVLSTSAHMPGFWIFMYRVNPFTYFVSAALSTALAKSTVACSDAELTRFLPPTNYTCEQYMEGYMAVAKGYLVNPVSTGECQYCKMSSTDAYLEQISANFDTRFRDMGIFIAFIFINYIITICLYWLARVPKRSKHRKTS</sequence>
<feature type="transmembrane region" description="Helical" evidence="9">
    <location>
        <begin position="605"/>
        <end position="625"/>
    </location>
</feature>
<dbReference type="PROSITE" id="PS00211">
    <property type="entry name" value="ABC_TRANSPORTER_1"/>
    <property type="match status" value="1"/>
</dbReference>
<evidence type="ECO:0000256" key="7">
    <source>
        <dbReference type="ARBA" id="ARBA00022989"/>
    </source>
</evidence>
<feature type="domain" description="ABC transporter" evidence="10">
    <location>
        <begin position="138"/>
        <end position="387"/>
    </location>
</feature>
<dbReference type="Pfam" id="PF00005">
    <property type="entry name" value="ABC_tran"/>
    <property type="match status" value="2"/>
</dbReference>
<feature type="transmembrane region" description="Helical" evidence="9">
    <location>
        <begin position="495"/>
        <end position="517"/>
    </location>
</feature>
<dbReference type="EMBL" id="GL996512">
    <property type="protein sequence ID" value="EGV65767.1"/>
    <property type="molecule type" value="Genomic_DNA"/>
</dbReference>
<proteinExistence type="predicted"/>
<evidence type="ECO:0000313" key="12">
    <source>
        <dbReference type="Proteomes" id="UP000000707"/>
    </source>
</evidence>
<evidence type="ECO:0000256" key="8">
    <source>
        <dbReference type="ARBA" id="ARBA00023136"/>
    </source>
</evidence>
<dbReference type="InterPro" id="IPR003593">
    <property type="entry name" value="AAA+_ATPase"/>
</dbReference>
<comment type="subcellular location">
    <subcellularLocation>
        <location evidence="1">Membrane</location>
        <topology evidence="1">Multi-pass membrane protein</topology>
    </subcellularLocation>
</comment>
<feature type="domain" description="ABC transporter" evidence="10">
    <location>
        <begin position="825"/>
        <end position="1069"/>
    </location>
</feature>
<evidence type="ECO:0000256" key="1">
    <source>
        <dbReference type="ARBA" id="ARBA00004141"/>
    </source>
</evidence>
<keyword evidence="8 9" id="KW-0472">Membrane</keyword>
<keyword evidence="6" id="KW-0067">ATP-binding</keyword>
<evidence type="ECO:0000256" key="2">
    <source>
        <dbReference type="ARBA" id="ARBA00022448"/>
    </source>
</evidence>
<evidence type="ECO:0000259" key="10">
    <source>
        <dbReference type="PROSITE" id="PS50893"/>
    </source>
</evidence>
<keyword evidence="7 9" id="KW-1133">Transmembrane helix</keyword>
<gene>
    <name evidence="11" type="ORF">CANTEDRAFT_101350</name>
</gene>
<reference evidence="11 12" key="1">
    <citation type="journal article" date="2011" name="Proc. Natl. Acad. Sci. U.S.A.">
        <title>Comparative genomics of xylose-fermenting fungi for enhanced biofuel production.</title>
        <authorList>
            <person name="Wohlbach D.J."/>
            <person name="Kuo A."/>
            <person name="Sato T.K."/>
            <person name="Potts K.M."/>
            <person name="Salamov A.A."/>
            <person name="LaButti K.M."/>
            <person name="Sun H."/>
            <person name="Clum A."/>
            <person name="Pangilinan J.L."/>
            <person name="Lindquist E.A."/>
            <person name="Lucas S."/>
            <person name="Lapidus A."/>
            <person name="Jin M."/>
            <person name="Gunawan C."/>
            <person name="Balan V."/>
            <person name="Dale B.E."/>
            <person name="Jeffries T.W."/>
            <person name="Zinkel R."/>
            <person name="Barry K.W."/>
            <person name="Grigoriev I.V."/>
            <person name="Gasch A.P."/>
        </authorList>
    </citation>
    <scope>NUCLEOTIDE SEQUENCE [LARGE SCALE GENOMIC DNA]</scope>
    <source>
        <strain evidence="12">ATCC 10573 / BCRC 21748 / CBS 615 / JCM 9827 / NBRC 10315 / NRRL Y-1498 / VKM Y-70</strain>
    </source>
</reference>
<dbReference type="PANTHER" id="PTHR19241">
    <property type="entry name" value="ATP-BINDING CASSETTE TRANSPORTER"/>
    <property type="match status" value="1"/>
</dbReference>
<dbReference type="Pfam" id="PF01061">
    <property type="entry name" value="ABC2_membrane"/>
    <property type="match status" value="2"/>
</dbReference>
<feature type="transmembrane region" description="Helical" evidence="9">
    <location>
        <begin position="1434"/>
        <end position="1455"/>
    </location>
</feature>
<evidence type="ECO:0000256" key="6">
    <source>
        <dbReference type="ARBA" id="ARBA00022840"/>
    </source>
</evidence>
<keyword evidence="12" id="KW-1185">Reference proteome</keyword>
<dbReference type="InterPro" id="IPR034003">
    <property type="entry name" value="ABCG_PDR_2"/>
</dbReference>
<feature type="transmembrane region" description="Helical" evidence="9">
    <location>
        <begin position="1238"/>
        <end position="1264"/>
    </location>
</feature>
<dbReference type="GO" id="GO:0016887">
    <property type="term" value="F:ATP hydrolysis activity"/>
    <property type="evidence" value="ECO:0007669"/>
    <property type="project" value="InterPro"/>
</dbReference>
<evidence type="ECO:0000313" key="11">
    <source>
        <dbReference type="EMBL" id="EGV65767.1"/>
    </source>
</evidence>
<dbReference type="Pfam" id="PF06422">
    <property type="entry name" value="PDR_CDR"/>
    <property type="match status" value="1"/>
</dbReference>
<dbReference type="GO" id="GO:0005524">
    <property type="term" value="F:ATP binding"/>
    <property type="evidence" value="ECO:0007669"/>
    <property type="project" value="UniProtKB-KW"/>
</dbReference>
<dbReference type="InterPro" id="IPR013525">
    <property type="entry name" value="ABC2_TM"/>
</dbReference>